<keyword evidence="3" id="KW-1185">Reference proteome</keyword>
<name>A0ABP6MMA5_9ACTN</name>
<sequence>MPDVMPAFAQPPDGLLEVGRLHDGHRHDNRPLVFREGQVEHLVHTLPSGRKILEVPAQTGRHHAVQPEPDVLRIADDTADEPPPDDGPASHELRQPGSLARACVSGQRPTAPRCWLRRLTPPSRCGCSRTALGASCGRSDS</sequence>
<gene>
    <name evidence="2" type="ORF">GCM10010449_46760</name>
</gene>
<dbReference type="Proteomes" id="UP001501637">
    <property type="component" value="Unassembled WGS sequence"/>
</dbReference>
<accession>A0ABP6MMA5</accession>
<dbReference type="EMBL" id="BAAAUG010000084">
    <property type="protein sequence ID" value="GAA3119291.1"/>
    <property type="molecule type" value="Genomic_DNA"/>
</dbReference>
<evidence type="ECO:0000313" key="3">
    <source>
        <dbReference type="Proteomes" id="UP001501637"/>
    </source>
</evidence>
<protein>
    <submittedName>
        <fullName evidence="2">Uncharacterized protein</fullName>
    </submittedName>
</protein>
<organism evidence="2 3">
    <name type="scientific">Streptomyces rectiviolaceus</name>
    <dbReference type="NCBI Taxonomy" id="332591"/>
    <lineage>
        <taxon>Bacteria</taxon>
        <taxon>Bacillati</taxon>
        <taxon>Actinomycetota</taxon>
        <taxon>Actinomycetes</taxon>
        <taxon>Kitasatosporales</taxon>
        <taxon>Streptomycetaceae</taxon>
        <taxon>Streptomyces</taxon>
    </lineage>
</organism>
<feature type="region of interest" description="Disordered" evidence="1">
    <location>
        <begin position="59"/>
        <end position="110"/>
    </location>
</feature>
<comment type="caution">
    <text evidence="2">The sequence shown here is derived from an EMBL/GenBank/DDBJ whole genome shotgun (WGS) entry which is preliminary data.</text>
</comment>
<evidence type="ECO:0000256" key="1">
    <source>
        <dbReference type="SAM" id="MobiDB-lite"/>
    </source>
</evidence>
<reference evidence="3" key="1">
    <citation type="journal article" date="2019" name="Int. J. Syst. Evol. Microbiol.">
        <title>The Global Catalogue of Microorganisms (GCM) 10K type strain sequencing project: providing services to taxonomists for standard genome sequencing and annotation.</title>
        <authorList>
            <consortium name="The Broad Institute Genomics Platform"/>
            <consortium name="The Broad Institute Genome Sequencing Center for Infectious Disease"/>
            <person name="Wu L."/>
            <person name="Ma J."/>
        </authorList>
    </citation>
    <scope>NUCLEOTIDE SEQUENCE [LARGE SCALE GENOMIC DNA]</scope>
    <source>
        <strain evidence="3">JCM 9092</strain>
    </source>
</reference>
<proteinExistence type="predicted"/>
<evidence type="ECO:0000313" key="2">
    <source>
        <dbReference type="EMBL" id="GAA3119291.1"/>
    </source>
</evidence>